<dbReference type="InterPro" id="IPR043748">
    <property type="entry name" value="DUF5693"/>
</dbReference>
<evidence type="ECO:0000256" key="1">
    <source>
        <dbReference type="SAM" id="Phobius"/>
    </source>
</evidence>
<protein>
    <submittedName>
        <fullName evidence="2">DUF5693 family protein</fullName>
    </submittedName>
</protein>
<feature type="transmembrane region" description="Helical" evidence="1">
    <location>
        <begin position="452"/>
        <end position="472"/>
    </location>
</feature>
<organism evidence="2 3">
    <name type="scientific">Halalkalibacter oceani</name>
    <dbReference type="NCBI Taxonomy" id="1653776"/>
    <lineage>
        <taxon>Bacteria</taxon>
        <taxon>Bacillati</taxon>
        <taxon>Bacillota</taxon>
        <taxon>Bacilli</taxon>
        <taxon>Bacillales</taxon>
        <taxon>Bacillaceae</taxon>
        <taxon>Halalkalibacter</taxon>
    </lineage>
</organism>
<keyword evidence="1" id="KW-1133">Transmembrane helix</keyword>
<dbReference type="AlphaFoldDB" id="A0A9X2DS64"/>
<reference evidence="2" key="1">
    <citation type="submission" date="2022-05" db="EMBL/GenBank/DDBJ databases">
        <title>Comparative Genomics of Spacecraft Associated Microbes.</title>
        <authorList>
            <person name="Tran M.T."/>
            <person name="Wright A."/>
            <person name="Seuylemezian A."/>
            <person name="Eisen J."/>
            <person name="Coil D."/>
        </authorList>
    </citation>
    <scope>NUCLEOTIDE SEQUENCE</scope>
    <source>
        <strain evidence="2">214.1.1</strain>
    </source>
</reference>
<keyword evidence="3" id="KW-1185">Reference proteome</keyword>
<keyword evidence="1" id="KW-0812">Transmembrane</keyword>
<sequence length="653" mass="73223">MVKKGLWIVVILALLVSIPSLIERVQVEQQNRSYEVVMPYEQFAQWPDMLEGSLDAGQALAELRENGLTSISIEPLTISDLVEDGVFERIQRSEIEHEHPEARGELPENNGQFVKLLEKDSEYIDTVEEVYNNHYAIMTEEGILPNRLHVSFHAYDDDAYLFLPYEVSLNAMPVGFDRDALQLIDDAGLHIIPRLPNHFMNIHNENHYVYDMLDMLVEEYGAEALSFTGNDVVGADNPEELRTFARKAKELGLAIVTIDFNDQRGMSAFLRVGELEENVVRLFSMTLGKGREATTYVDEVEKALRGYKERNIRMLYVNPVMNFPTGMETYHHPGEALTGYTYTLEMLELLTNQLGADQAGTAQPFQSFSQPFIITLLVLAGTVAFLSLTGLALHRYLGVLAAVGALGLSALALLHVDVALKGLALLTAISGAVYAGLAVDRIKDWKQLVGQYALSAAIALTGAWLVIALLYGPTFVMKVDEFRGVKVLAAVPVLVVGFVLFASFLKKLMNEPVRYWHVVIMGLVVGVLGFYVWRTGNAALTLPYELEFRYWLESVLYVRPRTSEFLVGFPLFVLGLYLRMKNEKAAPLFITLGMLGFASMVGTFTHLHTALLVSLIRTGYGLVFGFLIGLVLIFIYRLIIRYVYPEVRKRWLG</sequence>
<dbReference type="Proteomes" id="UP001139179">
    <property type="component" value="Unassembled WGS sequence"/>
</dbReference>
<dbReference type="EMBL" id="JAMBOL010000029">
    <property type="protein sequence ID" value="MCM3716141.1"/>
    <property type="molecule type" value="Genomic_DNA"/>
</dbReference>
<feature type="transmembrane region" description="Helical" evidence="1">
    <location>
        <begin position="484"/>
        <end position="503"/>
    </location>
</feature>
<feature type="transmembrane region" description="Helical" evidence="1">
    <location>
        <begin position="372"/>
        <end position="389"/>
    </location>
</feature>
<feature type="transmembrane region" description="Helical" evidence="1">
    <location>
        <begin position="422"/>
        <end position="440"/>
    </location>
</feature>
<feature type="transmembrane region" description="Helical" evidence="1">
    <location>
        <begin position="562"/>
        <end position="578"/>
    </location>
</feature>
<dbReference type="Pfam" id="PF18949">
    <property type="entry name" value="DUF5693"/>
    <property type="match status" value="1"/>
</dbReference>
<keyword evidence="1" id="KW-0472">Membrane</keyword>
<gene>
    <name evidence="2" type="ORF">M3202_19030</name>
</gene>
<feature type="transmembrane region" description="Helical" evidence="1">
    <location>
        <begin position="396"/>
        <end position="416"/>
    </location>
</feature>
<proteinExistence type="predicted"/>
<name>A0A9X2DS64_9BACI</name>
<dbReference type="RefSeq" id="WP_251224818.1">
    <property type="nucleotide sequence ID" value="NZ_JAMBOL010000029.1"/>
</dbReference>
<comment type="caution">
    <text evidence="2">The sequence shown here is derived from an EMBL/GenBank/DDBJ whole genome shotgun (WGS) entry which is preliminary data.</text>
</comment>
<feature type="transmembrane region" description="Helical" evidence="1">
    <location>
        <begin position="515"/>
        <end position="533"/>
    </location>
</feature>
<evidence type="ECO:0000313" key="2">
    <source>
        <dbReference type="EMBL" id="MCM3716141.1"/>
    </source>
</evidence>
<accession>A0A9X2DS64</accession>
<evidence type="ECO:0000313" key="3">
    <source>
        <dbReference type="Proteomes" id="UP001139179"/>
    </source>
</evidence>
<feature type="transmembrane region" description="Helical" evidence="1">
    <location>
        <begin position="585"/>
        <end position="607"/>
    </location>
</feature>
<feature type="transmembrane region" description="Helical" evidence="1">
    <location>
        <begin position="619"/>
        <end position="640"/>
    </location>
</feature>